<dbReference type="AlphaFoldDB" id="A0A9P5XMY9"/>
<dbReference type="PROSITE" id="PS00086">
    <property type="entry name" value="CYTOCHROME_P450"/>
    <property type="match status" value="1"/>
</dbReference>
<gene>
    <name evidence="8" type="ORF">P691DRAFT_813095</name>
</gene>
<keyword evidence="4 7" id="KW-0560">Oxidoreductase</keyword>
<dbReference type="Pfam" id="PF00067">
    <property type="entry name" value="p450"/>
    <property type="match status" value="1"/>
</dbReference>
<evidence type="ECO:0000313" key="8">
    <source>
        <dbReference type="EMBL" id="KAF9453735.1"/>
    </source>
</evidence>
<evidence type="ECO:0000256" key="5">
    <source>
        <dbReference type="ARBA" id="ARBA00023004"/>
    </source>
</evidence>
<comment type="cofactor">
    <cofactor evidence="1 6">
        <name>heme</name>
        <dbReference type="ChEBI" id="CHEBI:30413"/>
    </cofactor>
</comment>
<evidence type="ECO:0000256" key="1">
    <source>
        <dbReference type="ARBA" id="ARBA00001971"/>
    </source>
</evidence>
<feature type="binding site" description="axial binding residue" evidence="6">
    <location>
        <position position="333"/>
    </location>
    <ligand>
        <name>heme</name>
        <dbReference type="ChEBI" id="CHEBI:30413"/>
    </ligand>
    <ligandPart>
        <name>Fe</name>
        <dbReference type="ChEBI" id="CHEBI:18248"/>
    </ligandPart>
</feature>
<dbReference type="InterPro" id="IPR017972">
    <property type="entry name" value="Cyt_P450_CS"/>
</dbReference>
<comment type="caution">
    <text evidence="8">The sequence shown here is derived from an EMBL/GenBank/DDBJ whole genome shotgun (WGS) entry which is preliminary data.</text>
</comment>
<dbReference type="PANTHER" id="PTHR46206">
    <property type="entry name" value="CYTOCHROME P450"/>
    <property type="match status" value="1"/>
</dbReference>
<keyword evidence="7" id="KW-0503">Monooxygenase</keyword>
<organism evidence="8 9">
    <name type="scientific">Macrolepiota fuliginosa MF-IS2</name>
    <dbReference type="NCBI Taxonomy" id="1400762"/>
    <lineage>
        <taxon>Eukaryota</taxon>
        <taxon>Fungi</taxon>
        <taxon>Dikarya</taxon>
        <taxon>Basidiomycota</taxon>
        <taxon>Agaricomycotina</taxon>
        <taxon>Agaricomycetes</taxon>
        <taxon>Agaricomycetidae</taxon>
        <taxon>Agaricales</taxon>
        <taxon>Agaricineae</taxon>
        <taxon>Agaricaceae</taxon>
        <taxon>Macrolepiota</taxon>
    </lineage>
</organism>
<evidence type="ECO:0000256" key="3">
    <source>
        <dbReference type="ARBA" id="ARBA00022723"/>
    </source>
</evidence>
<accession>A0A9P5XMY9</accession>
<dbReference type="GO" id="GO:0004497">
    <property type="term" value="F:monooxygenase activity"/>
    <property type="evidence" value="ECO:0007669"/>
    <property type="project" value="UniProtKB-KW"/>
</dbReference>
<dbReference type="GO" id="GO:0016705">
    <property type="term" value="F:oxidoreductase activity, acting on paired donors, with incorporation or reduction of molecular oxygen"/>
    <property type="evidence" value="ECO:0007669"/>
    <property type="project" value="InterPro"/>
</dbReference>
<evidence type="ECO:0000313" key="9">
    <source>
        <dbReference type="Proteomes" id="UP000807342"/>
    </source>
</evidence>
<dbReference type="Gene3D" id="1.10.630.10">
    <property type="entry name" value="Cytochrome P450"/>
    <property type="match status" value="1"/>
</dbReference>
<comment type="similarity">
    <text evidence="2 7">Belongs to the cytochrome P450 family.</text>
</comment>
<dbReference type="InterPro" id="IPR036396">
    <property type="entry name" value="Cyt_P450_sf"/>
</dbReference>
<keyword evidence="9" id="KW-1185">Reference proteome</keyword>
<keyword evidence="5 6" id="KW-0408">Iron</keyword>
<dbReference type="PRINTS" id="PR00465">
    <property type="entry name" value="EP450IV"/>
</dbReference>
<dbReference type="InterPro" id="IPR002403">
    <property type="entry name" value="Cyt_P450_E_grp-IV"/>
</dbReference>
<evidence type="ECO:0000256" key="6">
    <source>
        <dbReference type="PIRSR" id="PIRSR602403-1"/>
    </source>
</evidence>
<dbReference type="EMBL" id="MU151059">
    <property type="protein sequence ID" value="KAF9453735.1"/>
    <property type="molecule type" value="Genomic_DNA"/>
</dbReference>
<dbReference type="GO" id="GO:0020037">
    <property type="term" value="F:heme binding"/>
    <property type="evidence" value="ECO:0007669"/>
    <property type="project" value="InterPro"/>
</dbReference>
<dbReference type="InterPro" id="IPR001128">
    <property type="entry name" value="Cyt_P450"/>
</dbReference>
<dbReference type="OrthoDB" id="1844152at2759"/>
<reference evidence="8" key="1">
    <citation type="submission" date="2020-11" db="EMBL/GenBank/DDBJ databases">
        <authorList>
            <consortium name="DOE Joint Genome Institute"/>
            <person name="Ahrendt S."/>
            <person name="Riley R."/>
            <person name="Andreopoulos W."/>
            <person name="Labutti K."/>
            <person name="Pangilinan J."/>
            <person name="Ruiz-Duenas F.J."/>
            <person name="Barrasa J.M."/>
            <person name="Sanchez-Garcia M."/>
            <person name="Camarero S."/>
            <person name="Miyauchi S."/>
            <person name="Serrano A."/>
            <person name="Linde D."/>
            <person name="Babiker R."/>
            <person name="Drula E."/>
            <person name="Ayuso-Fernandez I."/>
            <person name="Pacheco R."/>
            <person name="Padilla G."/>
            <person name="Ferreira P."/>
            <person name="Barriuso J."/>
            <person name="Kellner H."/>
            <person name="Castanera R."/>
            <person name="Alfaro M."/>
            <person name="Ramirez L."/>
            <person name="Pisabarro A.G."/>
            <person name="Kuo A."/>
            <person name="Tritt A."/>
            <person name="Lipzen A."/>
            <person name="He G."/>
            <person name="Yan M."/>
            <person name="Ng V."/>
            <person name="Cullen D."/>
            <person name="Martin F."/>
            <person name="Rosso M.-N."/>
            <person name="Henrissat B."/>
            <person name="Hibbett D."/>
            <person name="Martinez A.T."/>
            <person name="Grigoriev I.V."/>
        </authorList>
    </citation>
    <scope>NUCLEOTIDE SEQUENCE</scope>
    <source>
        <strain evidence="8">MF-IS2</strain>
    </source>
</reference>
<keyword evidence="6 7" id="KW-0349">Heme</keyword>
<evidence type="ECO:0000256" key="4">
    <source>
        <dbReference type="ARBA" id="ARBA00023002"/>
    </source>
</evidence>
<dbReference type="CDD" id="cd11041">
    <property type="entry name" value="CYP503A1-like"/>
    <property type="match status" value="1"/>
</dbReference>
<name>A0A9P5XMY9_9AGAR</name>
<protein>
    <submittedName>
        <fullName evidence="8">Cytochrome P450</fullName>
    </submittedName>
</protein>
<evidence type="ECO:0000256" key="2">
    <source>
        <dbReference type="ARBA" id="ARBA00010617"/>
    </source>
</evidence>
<sequence>MEYTLGAPIKNDQYHTVTVRSPVTRNLAAKFDDIKDEITEAFKEYIPPTDDWTTVNGYETVMHVVCRTSNRYFIGLPLCREPGYISLQERFTIDVIIGAQIINCFPNFLKPLVGRYLTTVPKSIKKAIGYLGPIIEERLAQEEQDGSDWADKPNDLISWLLETAQGYQRTAQDIVLRILAINFAAIHTSTMSFTQALYDLAIHPEYVAEMREEVESVIEEHGWTKVAMKEMRKVDSFLKESQRLNSTGTIQMLRKTLKDWTLSDGTIIPAGIYVGVAADPMNRDEASFPDAETFKGFRFSDMRDGDGQLDSIKHQMVALTLDTVVFGHGRHACPGRFFAVNELKAMFAYLIVNYDVQLEGGSLERPQNLTYESNIAPNMRAKVMFRKRVCT</sequence>
<keyword evidence="3 6" id="KW-0479">Metal-binding</keyword>
<evidence type="ECO:0000256" key="7">
    <source>
        <dbReference type="RuleBase" id="RU000461"/>
    </source>
</evidence>
<dbReference type="Proteomes" id="UP000807342">
    <property type="component" value="Unassembled WGS sequence"/>
</dbReference>
<dbReference type="GO" id="GO:0005506">
    <property type="term" value="F:iron ion binding"/>
    <property type="evidence" value="ECO:0007669"/>
    <property type="project" value="InterPro"/>
</dbReference>
<proteinExistence type="inferred from homology"/>
<dbReference type="SUPFAM" id="SSF48264">
    <property type="entry name" value="Cytochrome P450"/>
    <property type="match status" value="1"/>
</dbReference>